<feature type="transmembrane region" description="Helical" evidence="1">
    <location>
        <begin position="185"/>
        <end position="202"/>
    </location>
</feature>
<feature type="transmembrane region" description="Helical" evidence="1">
    <location>
        <begin position="59"/>
        <end position="78"/>
    </location>
</feature>
<keyword evidence="1" id="KW-0812">Transmembrane</keyword>
<sequence length="402" mass="44493">MAFVLKIGFLLVTAFLIKPTALGESYSILGIAAAMFAFLFHLIDCRVHPMKKISIQGPHRLVLFLVLLLFSYLLGHAMLMNSIFLLNVLKAAVLNCTVVLVAAFILSEARANYIFFRSMVIIFIGFIVSYYVTIALAVFVTHLEQLELFRIQIGDYPSSGMTYFPFTVMYGVYTVDGIRFPRLLGLFRESGILQMFLIWSLFNLKSIRLNRLWIKGTLLLGIIASFSTAGLAILFANLVLYLFMNKKVMRGVVLLCFTYVVVMYAPFIGINDKTETHGASISDRTMATEAGLEALGNNPFGEGMYNTRIPNAGINLVAASSMIGVAGVLLAMLVYLVPALAAGDRRRYLLAVIPIILTSLISQPLLDAPLLYLLLMAPYKGEEEPQPEGAALLVQPALEYIR</sequence>
<keyword evidence="1" id="KW-1133">Transmembrane helix</keyword>
<proteinExistence type="predicted"/>
<feature type="transmembrane region" description="Helical" evidence="1">
    <location>
        <begin position="26"/>
        <end position="47"/>
    </location>
</feature>
<feature type="transmembrane region" description="Helical" evidence="1">
    <location>
        <begin position="312"/>
        <end position="336"/>
    </location>
</feature>
<comment type="caution">
    <text evidence="2">The sequence shown here is derived from an EMBL/GenBank/DDBJ whole genome shotgun (WGS) entry which is preliminary data.</text>
</comment>
<evidence type="ECO:0000313" key="3">
    <source>
        <dbReference type="Proteomes" id="UP000187412"/>
    </source>
</evidence>
<accession>A0ABX3HLH6</accession>
<dbReference type="EMBL" id="MPTB01000007">
    <property type="protein sequence ID" value="OMD50359.1"/>
    <property type="molecule type" value="Genomic_DNA"/>
</dbReference>
<reference evidence="2 3" key="1">
    <citation type="submission" date="2016-10" db="EMBL/GenBank/DDBJ databases">
        <title>Paenibacillus species isolates.</title>
        <authorList>
            <person name="Beno S.M."/>
        </authorList>
    </citation>
    <scope>NUCLEOTIDE SEQUENCE [LARGE SCALE GENOMIC DNA]</scope>
    <source>
        <strain evidence="2 3">FSL H7-0744</strain>
    </source>
</reference>
<evidence type="ECO:0000313" key="2">
    <source>
        <dbReference type="EMBL" id="OMD50359.1"/>
    </source>
</evidence>
<keyword evidence="3" id="KW-1185">Reference proteome</keyword>
<feature type="transmembrane region" description="Helical" evidence="1">
    <location>
        <begin position="222"/>
        <end position="244"/>
    </location>
</feature>
<evidence type="ECO:0008006" key="4">
    <source>
        <dbReference type="Google" id="ProtNLM"/>
    </source>
</evidence>
<organism evidence="2 3">
    <name type="scientific">Paenibacillus borealis</name>
    <dbReference type="NCBI Taxonomy" id="160799"/>
    <lineage>
        <taxon>Bacteria</taxon>
        <taxon>Bacillati</taxon>
        <taxon>Bacillota</taxon>
        <taxon>Bacilli</taxon>
        <taxon>Bacillales</taxon>
        <taxon>Paenibacillaceae</taxon>
        <taxon>Paenibacillus</taxon>
    </lineage>
</organism>
<feature type="transmembrane region" description="Helical" evidence="1">
    <location>
        <begin position="118"/>
        <end position="140"/>
    </location>
</feature>
<feature type="transmembrane region" description="Helical" evidence="1">
    <location>
        <begin position="160"/>
        <end position="178"/>
    </location>
</feature>
<feature type="transmembrane region" description="Helical" evidence="1">
    <location>
        <begin position="251"/>
        <end position="270"/>
    </location>
</feature>
<name>A0ABX3HLH6_PAEBO</name>
<dbReference type="RefSeq" id="WP_076109983.1">
    <property type="nucleotide sequence ID" value="NZ_MPTB01000007.1"/>
</dbReference>
<dbReference type="Proteomes" id="UP000187412">
    <property type="component" value="Unassembled WGS sequence"/>
</dbReference>
<evidence type="ECO:0000256" key="1">
    <source>
        <dbReference type="SAM" id="Phobius"/>
    </source>
</evidence>
<protein>
    <recommendedName>
        <fullName evidence="4">Polymerase</fullName>
    </recommendedName>
</protein>
<gene>
    <name evidence="2" type="ORF">BSK56_07445</name>
</gene>
<feature type="transmembrane region" description="Helical" evidence="1">
    <location>
        <begin position="84"/>
        <end position="106"/>
    </location>
</feature>
<feature type="transmembrane region" description="Helical" evidence="1">
    <location>
        <begin position="348"/>
        <end position="366"/>
    </location>
</feature>
<keyword evidence="1" id="KW-0472">Membrane</keyword>